<dbReference type="GO" id="GO:0003700">
    <property type="term" value="F:DNA-binding transcription factor activity"/>
    <property type="evidence" value="ECO:0007669"/>
    <property type="project" value="TreeGrafter"/>
</dbReference>
<dbReference type="PANTHER" id="PTHR30146">
    <property type="entry name" value="LACI-RELATED TRANSCRIPTIONAL REPRESSOR"/>
    <property type="match status" value="1"/>
</dbReference>
<dbReference type="InterPro" id="IPR028082">
    <property type="entry name" value="Peripla_BP_I"/>
</dbReference>
<keyword evidence="2" id="KW-0238">DNA-binding</keyword>
<name>A0A212LJA9_9HYPH</name>
<reference evidence="5" key="1">
    <citation type="submission" date="2016-08" db="EMBL/GenBank/DDBJ databases">
        <authorList>
            <person name="Seilhamer J.J."/>
        </authorList>
    </citation>
    <scope>NUCLEOTIDE SEQUENCE</scope>
    <source>
        <strain evidence="5">86</strain>
    </source>
</reference>
<dbReference type="AlphaFoldDB" id="A0A212LJA9"/>
<evidence type="ECO:0000259" key="4">
    <source>
        <dbReference type="PROSITE" id="PS50932"/>
    </source>
</evidence>
<keyword evidence="1" id="KW-0805">Transcription regulation</keyword>
<organism evidence="5">
    <name type="scientific">uncultured Pleomorphomonas sp</name>
    <dbReference type="NCBI Taxonomy" id="442121"/>
    <lineage>
        <taxon>Bacteria</taxon>
        <taxon>Pseudomonadati</taxon>
        <taxon>Pseudomonadota</taxon>
        <taxon>Alphaproteobacteria</taxon>
        <taxon>Hyphomicrobiales</taxon>
        <taxon>Pleomorphomonadaceae</taxon>
        <taxon>Pleomorphomonas</taxon>
        <taxon>environmental samples</taxon>
    </lineage>
</organism>
<dbReference type="Gene3D" id="1.10.260.40">
    <property type="entry name" value="lambda repressor-like DNA-binding domains"/>
    <property type="match status" value="1"/>
</dbReference>
<dbReference type="InterPro" id="IPR046335">
    <property type="entry name" value="LacI/GalR-like_sensor"/>
</dbReference>
<dbReference type="InterPro" id="IPR010982">
    <property type="entry name" value="Lambda_DNA-bd_dom_sf"/>
</dbReference>
<dbReference type="PRINTS" id="PR00036">
    <property type="entry name" value="HTHLACI"/>
</dbReference>
<dbReference type="SUPFAM" id="SSF53822">
    <property type="entry name" value="Periplasmic binding protein-like I"/>
    <property type="match status" value="1"/>
</dbReference>
<accession>A0A212LJA9</accession>
<proteinExistence type="predicted"/>
<evidence type="ECO:0000256" key="2">
    <source>
        <dbReference type="ARBA" id="ARBA00023125"/>
    </source>
</evidence>
<dbReference type="GO" id="GO:0000976">
    <property type="term" value="F:transcription cis-regulatory region binding"/>
    <property type="evidence" value="ECO:0007669"/>
    <property type="project" value="TreeGrafter"/>
</dbReference>
<sequence length="333" mass="35654">MKPRTTIRDVARKAGVSVGTVSRVVNGHPSVTEAKKRAVLQVIAELGFRPDAAAQSLRRGTNRTLGVVIPDLRNPFFAELMQHIELRAKERGYSVLFASSDEQADSEAELIANLARRKVEGVVLVPSNRAERIANPDGVRLVVVDRRIAGHPFVAADHRAGARMAAEYLVSLGHRRIACLSGPENSFVARERLAGFMDVMAPRLAEAGLDPASCIISAPFDYEGGREAAKALLADDGPRPTAVFACSDQQAIGVLRTAFDRRITVPDRLSVVGFDDILISDLVAPRLTTAAQPLAAIANCATDLLIGGEPLDASASHIFPCAMVLRETCAPPL</sequence>
<dbReference type="RefSeq" id="WP_288197460.1">
    <property type="nucleotide sequence ID" value="NZ_LT608334.1"/>
</dbReference>
<dbReference type="EMBL" id="FMJD01000008">
    <property type="protein sequence ID" value="SCM77628.1"/>
    <property type="molecule type" value="Genomic_DNA"/>
</dbReference>
<dbReference type="SUPFAM" id="SSF47413">
    <property type="entry name" value="lambda repressor-like DNA-binding domains"/>
    <property type="match status" value="1"/>
</dbReference>
<evidence type="ECO:0000313" key="5">
    <source>
        <dbReference type="EMBL" id="SCM77628.1"/>
    </source>
</evidence>
<dbReference type="CDD" id="cd06267">
    <property type="entry name" value="PBP1_LacI_sugar_binding-like"/>
    <property type="match status" value="1"/>
</dbReference>
<evidence type="ECO:0000256" key="3">
    <source>
        <dbReference type="ARBA" id="ARBA00023163"/>
    </source>
</evidence>
<dbReference type="CDD" id="cd01392">
    <property type="entry name" value="HTH_LacI"/>
    <property type="match status" value="1"/>
</dbReference>
<evidence type="ECO:0000256" key="1">
    <source>
        <dbReference type="ARBA" id="ARBA00023015"/>
    </source>
</evidence>
<dbReference type="Pfam" id="PF13377">
    <property type="entry name" value="Peripla_BP_3"/>
    <property type="match status" value="1"/>
</dbReference>
<dbReference type="PANTHER" id="PTHR30146:SF109">
    <property type="entry name" value="HTH-TYPE TRANSCRIPTIONAL REGULATOR GALS"/>
    <property type="match status" value="1"/>
</dbReference>
<dbReference type="Pfam" id="PF00356">
    <property type="entry name" value="LacI"/>
    <property type="match status" value="1"/>
</dbReference>
<gene>
    <name evidence="5" type="ORF">KL86PLE_41433</name>
</gene>
<dbReference type="PROSITE" id="PS50932">
    <property type="entry name" value="HTH_LACI_2"/>
    <property type="match status" value="1"/>
</dbReference>
<dbReference type="PROSITE" id="PS00356">
    <property type="entry name" value="HTH_LACI_1"/>
    <property type="match status" value="1"/>
</dbReference>
<protein>
    <submittedName>
        <fullName evidence="5">Transcriptional regulator</fullName>
    </submittedName>
</protein>
<dbReference type="InterPro" id="IPR000843">
    <property type="entry name" value="HTH_LacI"/>
</dbReference>
<dbReference type="Gene3D" id="3.40.50.2300">
    <property type="match status" value="2"/>
</dbReference>
<dbReference type="SMART" id="SM00354">
    <property type="entry name" value="HTH_LACI"/>
    <property type="match status" value="1"/>
</dbReference>
<feature type="domain" description="HTH lacI-type" evidence="4">
    <location>
        <begin position="5"/>
        <end position="59"/>
    </location>
</feature>
<keyword evidence="3" id="KW-0804">Transcription</keyword>